<keyword evidence="2 3" id="KW-0813">Transport</keyword>
<dbReference type="GO" id="GO:0005546">
    <property type="term" value="F:phosphatidylinositol-4,5-bisphosphate binding"/>
    <property type="evidence" value="ECO:0007669"/>
    <property type="project" value="InterPro"/>
</dbReference>
<evidence type="ECO:0000313" key="7">
    <source>
        <dbReference type="EMBL" id="AFB32509.1"/>
    </source>
</evidence>
<evidence type="ECO:0000256" key="2">
    <source>
        <dbReference type="ARBA" id="ARBA00022448"/>
    </source>
</evidence>
<keyword evidence="3" id="KW-0268">Exocytosis</keyword>
<dbReference type="AlphaFoldDB" id="K7NYL1"/>
<comment type="similarity">
    <text evidence="1 3">Belongs to the EXO70 family.</text>
</comment>
<feature type="non-terminal residue" evidence="7">
    <location>
        <position position="1"/>
    </location>
</feature>
<evidence type="ECO:0000256" key="1">
    <source>
        <dbReference type="ARBA" id="ARBA00006756"/>
    </source>
</evidence>
<dbReference type="InterPro" id="IPR016159">
    <property type="entry name" value="Cullin_repeat-like_dom_sf"/>
</dbReference>
<comment type="function">
    <text evidence="3">Component of the exocyst complex.</text>
</comment>
<feature type="non-terminal residue" evidence="7">
    <location>
        <position position="129"/>
    </location>
</feature>
<proteinExistence type="inferred from homology"/>
<dbReference type="SUPFAM" id="SSF74788">
    <property type="entry name" value="Cullin repeat-like"/>
    <property type="match status" value="1"/>
</dbReference>
<sequence>FLGETWLKERRRWINQHVLGYERQKWGPALVHLNREGLAASSGSRAGAKELFKQRLRAFNLAFDQIYETHQHWVISDDELRVGTFIKITQSLIPAYRSFVETFGHLLDSTGNGNRYMRYTPEQLEDLLA</sequence>
<evidence type="ECO:0000256" key="3">
    <source>
        <dbReference type="RuleBase" id="RU365026"/>
    </source>
</evidence>
<name>K7NYL1_PINMU</name>
<evidence type="ECO:0000313" key="6">
    <source>
        <dbReference type="EMBL" id="AFB32508.1"/>
    </source>
</evidence>
<evidence type="ECO:0000313" key="8">
    <source>
        <dbReference type="EMBL" id="AFB32510.1"/>
    </source>
</evidence>
<dbReference type="Gene3D" id="1.20.1280.170">
    <property type="entry name" value="Exocyst complex component Exo70"/>
    <property type="match status" value="1"/>
</dbReference>
<dbReference type="InterPro" id="IPR046364">
    <property type="entry name" value="Exo70_C"/>
</dbReference>
<accession>K7NYL1</accession>
<protein>
    <recommendedName>
        <fullName evidence="3">Exocyst subunit Exo70 family protein</fullName>
    </recommendedName>
</protein>
<gene>
    <name evidence="7" type="ORF">0_13913_02</name>
</gene>
<feature type="domain" description="Exocyst complex subunit Exo70 C-terminal" evidence="4">
    <location>
        <begin position="1"/>
        <end position="128"/>
    </location>
</feature>
<dbReference type="EMBL" id="JQ440730">
    <property type="protein sequence ID" value="AFB32509.1"/>
    <property type="molecule type" value="Genomic_DNA"/>
</dbReference>
<keyword evidence="3" id="KW-0653">Protein transport</keyword>
<evidence type="ECO:0000313" key="5">
    <source>
        <dbReference type="EMBL" id="AFB32507.1"/>
    </source>
</evidence>
<dbReference type="GO" id="GO:0015031">
    <property type="term" value="P:protein transport"/>
    <property type="evidence" value="ECO:0007669"/>
    <property type="project" value="UniProtKB-KW"/>
</dbReference>
<organism evidence="7">
    <name type="scientific">Pinus mugo</name>
    <name type="common">Dwarf mountain pine</name>
    <dbReference type="NCBI Taxonomy" id="28528"/>
    <lineage>
        <taxon>Eukaryota</taxon>
        <taxon>Viridiplantae</taxon>
        <taxon>Streptophyta</taxon>
        <taxon>Embryophyta</taxon>
        <taxon>Tracheophyta</taxon>
        <taxon>Spermatophyta</taxon>
        <taxon>Pinopsida</taxon>
        <taxon>Pinidae</taxon>
        <taxon>Conifers I</taxon>
        <taxon>Pinales</taxon>
        <taxon>Pinaceae</taxon>
        <taxon>Pinus</taxon>
        <taxon>Pinus subgen. Pinus</taxon>
    </lineage>
</organism>
<dbReference type="GO" id="GO:0006887">
    <property type="term" value="P:exocytosis"/>
    <property type="evidence" value="ECO:0007669"/>
    <property type="project" value="UniProtKB-KW"/>
</dbReference>
<dbReference type="InterPro" id="IPR004140">
    <property type="entry name" value="Exo70"/>
</dbReference>
<dbReference type="EMBL" id="JQ440728">
    <property type="protein sequence ID" value="AFB32507.1"/>
    <property type="molecule type" value="Genomic_DNA"/>
</dbReference>
<evidence type="ECO:0000259" key="4">
    <source>
        <dbReference type="Pfam" id="PF03081"/>
    </source>
</evidence>
<reference evidence="7" key="1">
    <citation type="journal article" date="2012" name="Evol. Appl.">
        <title>Contrasting patterns of nucleotide diversity for four conifers of Alpine European forests.</title>
        <authorList>
            <person name="Mosca E."/>
            <person name="Eckert A.J."/>
            <person name="Liechty J.D."/>
            <person name="Wegrzyn J.L."/>
            <person name="La Porta N."/>
            <person name="Vendramin G.G."/>
            <person name="Neale D.B."/>
        </authorList>
    </citation>
    <scope>NUCLEOTIDE SEQUENCE</scope>
    <source>
        <strain evidence="5">AcesapC01</strain>
        <strain evidence="6">AcesapC02</strain>
        <strain evidence="7">AcesapC07</strain>
        <strain evidence="8">AcesapC12</strain>
        <tissue evidence="7">Megagametophyte</tissue>
    </source>
</reference>
<dbReference type="GO" id="GO:0000145">
    <property type="term" value="C:exocyst"/>
    <property type="evidence" value="ECO:0007669"/>
    <property type="project" value="InterPro"/>
</dbReference>
<dbReference type="EMBL" id="JQ440731">
    <property type="protein sequence ID" value="AFB32510.1"/>
    <property type="molecule type" value="Genomic_DNA"/>
</dbReference>
<dbReference type="PANTHER" id="PTHR12542:SF85">
    <property type="entry name" value="EXOCYST SUBUNIT EXO70 FAMILY PROTEIN"/>
    <property type="match status" value="1"/>
</dbReference>
<dbReference type="PANTHER" id="PTHR12542">
    <property type="entry name" value="EXOCYST COMPLEX PROTEIN EXO70"/>
    <property type="match status" value="1"/>
</dbReference>
<dbReference type="EMBL" id="JQ440729">
    <property type="protein sequence ID" value="AFB32508.1"/>
    <property type="molecule type" value="Genomic_DNA"/>
</dbReference>
<dbReference type="Pfam" id="PF03081">
    <property type="entry name" value="Exo70_C"/>
    <property type="match status" value="1"/>
</dbReference>